<reference evidence="1 2" key="1">
    <citation type="submission" date="2017-01" db="EMBL/GenBank/DDBJ databases">
        <title>Comparative genomic analysis of Brazilian Leptospira santarosai.</title>
        <authorList>
            <person name="Moreno L.Z."/>
            <person name="Miraglia F."/>
            <person name="Kremer F.S."/>
            <person name="Eslabao M.R."/>
            <person name="Lilenbaum W."/>
            <person name="Dellagostin O.A."/>
            <person name="Moreno A.M."/>
        </authorList>
    </citation>
    <scope>NUCLEOTIDE SEQUENCE [LARGE SCALE GENOMIC DNA]</scope>
    <source>
        <strain evidence="1 2">M52/8-19</strain>
    </source>
</reference>
<dbReference type="RefSeq" id="WP_046943876.1">
    <property type="nucleotide sequence ID" value="NZ_CP028370.1"/>
</dbReference>
<evidence type="ECO:0000313" key="1">
    <source>
        <dbReference type="EMBL" id="ONF92549.1"/>
    </source>
</evidence>
<dbReference type="Proteomes" id="UP000189337">
    <property type="component" value="Unassembled WGS sequence"/>
</dbReference>
<proteinExistence type="predicted"/>
<protein>
    <recommendedName>
        <fullName evidence="3">PF07600 family protein</fullName>
    </recommendedName>
</protein>
<dbReference type="EMBL" id="MTSU01000011">
    <property type="protein sequence ID" value="ONF92549.1"/>
    <property type="molecule type" value="Genomic_DNA"/>
</dbReference>
<accession>A0AB73M6H6</accession>
<name>A0AB73M6H6_9LEPT</name>
<evidence type="ECO:0000313" key="2">
    <source>
        <dbReference type="Proteomes" id="UP000189337"/>
    </source>
</evidence>
<organism evidence="1 2">
    <name type="scientific">Leptospira santarosai</name>
    <dbReference type="NCBI Taxonomy" id="28183"/>
    <lineage>
        <taxon>Bacteria</taxon>
        <taxon>Pseudomonadati</taxon>
        <taxon>Spirochaetota</taxon>
        <taxon>Spirochaetia</taxon>
        <taxon>Leptospirales</taxon>
        <taxon>Leptospiraceae</taxon>
        <taxon>Leptospira</taxon>
    </lineage>
</organism>
<dbReference type="AlphaFoldDB" id="A0AB73M6H6"/>
<evidence type="ECO:0008006" key="3">
    <source>
        <dbReference type="Google" id="ProtNLM"/>
    </source>
</evidence>
<sequence>MGILARRFIKVKRYDFYYSRVNGIAENLNAKNNYYLREEEKIKEWIPWSVAVARATQKFAMQLQRIGTVRAEDAHINASWENRFFYLITLFRRHSAKINKTRYIQRIVDSLNKFSFFKSSYDSNRKLFSYSAFLESSKLNAYNRELNIPDDQEIYTKWSQAVKLNCNKLNKPFFLNPIREISAWDHCYHRSEIGLKTFVSDSWERTIRQCWNSIERLSQRWDKRQRNSYEISDFEN</sequence>
<comment type="caution">
    <text evidence="1">The sequence shown here is derived from an EMBL/GenBank/DDBJ whole genome shotgun (WGS) entry which is preliminary data.</text>
</comment>
<gene>
    <name evidence="1" type="ORF">BWD14_12730</name>
</gene>